<accession>A0A1M5RKF5</accession>
<dbReference type="NCBIfam" id="TIGR02710">
    <property type="entry name" value="TIGR02710 family CRISPR-associated CARF protein"/>
    <property type="match status" value="1"/>
</dbReference>
<dbReference type="Gene3D" id="3.40.50.10770">
    <property type="entry name" value="Hypothetical protein VC1899 like domain (Restriction endonuclease-like)"/>
    <property type="match status" value="1"/>
</dbReference>
<dbReference type="InterPro" id="IPR014082">
    <property type="entry name" value="CRISPR-assoc_prot_Cas02710"/>
</dbReference>
<proteinExistence type="predicted"/>
<dbReference type="Pfam" id="PF22205">
    <property type="entry name" value="Csm6_6H"/>
    <property type="match status" value="1"/>
</dbReference>
<organism evidence="2 3">
    <name type="scientific">Thermosyntropha lipolytica DSM 11003</name>
    <dbReference type="NCBI Taxonomy" id="1123382"/>
    <lineage>
        <taxon>Bacteria</taxon>
        <taxon>Bacillati</taxon>
        <taxon>Bacillota</taxon>
        <taxon>Clostridia</taxon>
        <taxon>Eubacteriales</taxon>
        <taxon>Syntrophomonadaceae</taxon>
        <taxon>Thermosyntropha</taxon>
    </lineage>
</organism>
<evidence type="ECO:0000259" key="1">
    <source>
        <dbReference type="Pfam" id="PF22205"/>
    </source>
</evidence>
<dbReference type="EMBL" id="FQWY01000051">
    <property type="protein sequence ID" value="SHH26734.1"/>
    <property type="molecule type" value="Genomic_DNA"/>
</dbReference>
<dbReference type="STRING" id="1123382.SAMN02745221_02053"/>
<dbReference type="RefSeq" id="WP_073093417.1">
    <property type="nucleotide sequence ID" value="NZ_FQWY01000051.1"/>
</dbReference>
<dbReference type="Proteomes" id="UP000242329">
    <property type="component" value="Unassembled WGS sequence"/>
</dbReference>
<feature type="domain" description="Csm6 6H" evidence="1">
    <location>
        <begin position="204"/>
        <end position="268"/>
    </location>
</feature>
<dbReference type="Pfam" id="PF09670">
    <property type="entry name" value="Cas_Cas02710"/>
    <property type="match status" value="1"/>
</dbReference>
<evidence type="ECO:0000313" key="2">
    <source>
        <dbReference type="EMBL" id="SHH26734.1"/>
    </source>
</evidence>
<dbReference type="InterPro" id="IPR054008">
    <property type="entry name" value="Csm6_6H"/>
</dbReference>
<sequence>MDWQETEREMLAKYISEWYELERKGEKREAESLYNEKILPLSIKKFCQQHEHYKQKYDLFIATLGGAWAGTAHVISLLAPRQVLLICTEESRRHLDSLYKHIAPVIPLSAVYWEMINDSNDVLQVYQVIKNYCWRRRERIKTLALDFTGGTKTMSAGLILAGTVLGAADFYYLGNEEGAYLNDLRRPRPGSEMLIKVEHPFAVFGDLEAENAQRLAGQYNYHSAASIYKQLMGKVPDPRYFELHYLLCRSYNRWDNLEIKEAGEVIKELINRIRQYRYEDFAPRFVQILPVLEKQAAYLDRLAPIQEKDFHITEALNAEFAVALVMTIYTNALRRERQGKLDMATLLLYRTLEMISQFTLLLNYGLDTAEPEYEKLPMKKEELYEKMAEIYKKAQLSVPAELPDKISLLHGYALLKALDDPLVQNVNIKQISEQSNMRNNTIFAHGFAFIKPAAYEAFKRTVNALLEAFISRQGKCLADELQVFDFINLEGVW</sequence>
<protein>
    <submittedName>
        <fullName evidence="2">CRISPR-associated protein, TIGR02710 family</fullName>
    </submittedName>
</protein>
<name>A0A1M5RKF5_9FIRM</name>
<dbReference type="OrthoDB" id="9770049at2"/>
<dbReference type="AlphaFoldDB" id="A0A1M5RKF5"/>
<keyword evidence="3" id="KW-1185">Reference proteome</keyword>
<reference evidence="3" key="1">
    <citation type="submission" date="2016-11" db="EMBL/GenBank/DDBJ databases">
        <authorList>
            <person name="Varghese N."/>
            <person name="Submissions S."/>
        </authorList>
    </citation>
    <scope>NUCLEOTIDE SEQUENCE [LARGE SCALE GENOMIC DNA]</scope>
    <source>
        <strain evidence="3">DSM 11003</strain>
    </source>
</reference>
<evidence type="ECO:0000313" key="3">
    <source>
        <dbReference type="Proteomes" id="UP000242329"/>
    </source>
</evidence>
<gene>
    <name evidence="2" type="ORF">SAMN02745221_02053</name>
</gene>